<accession>A0A845BL09</accession>
<dbReference type="Proteomes" id="UP000460715">
    <property type="component" value="Unassembled WGS sequence"/>
</dbReference>
<feature type="domain" description="ABC transporter" evidence="4">
    <location>
        <begin position="4"/>
        <end position="240"/>
    </location>
</feature>
<dbReference type="RefSeq" id="WP_160937218.1">
    <property type="nucleotide sequence ID" value="NZ_SNVJ01000009.1"/>
</dbReference>
<keyword evidence="3 5" id="KW-0067">ATP-binding</keyword>
<dbReference type="PROSITE" id="PS00211">
    <property type="entry name" value="ABC_TRANSPORTER_1"/>
    <property type="match status" value="1"/>
</dbReference>
<dbReference type="Gene3D" id="2.40.50.100">
    <property type="match status" value="1"/>
</dbReference>
<evidence type="ECO:0000256" key="1">
    <source>
        <dbReference type="ARBA" id="ARBA00022448"/>
    </source>
</evidence>
<dbReference type="InterPro" id="IPR013611">
    <property type="entry name" value="Transp-assoc_OB_typ2"/>
</dbReference>
<dbReference type="InterPro" id="IPR008995">
    <property type="entry name" value="Mo/tungstate-bd_C_term_dom"/>
</dbReference>
<proteinExistence type="predicted"/>
<name>A0A845BL09_9PROT</name>
<dbReference type="SUPFAM" id="SSF50331">
    <property type="entry name" value="MOP-like"/>
    <property type="match status" value="1"/>
</dbReference>
<organism evidence="5 6">
    <name type="scientific">Teichococcus coralli</name>
    <dbReference type="NCBI Taxonomy" id="2545983"/>
    <lineage>
        <taxon>Bacteria</taxon>
        <taxon>Pseudomonadati</taxon>
        <taxon>Pseudomonadota</taxon>
        <taxon>Alphaproteobacteria</taxon>
        <taxon>Acetobacterales</taxon>
        <taxon>Roseomonadaceae</taxon>
        <taxon>Roseomonas</taxon>
    </lineage>
</organism>
<reference evidence="5 6" key="1">
    <citation type="submission" date="2019-03" db="EMBL/GenBank/DDBJ databases">
        <title>Roseomonas sp. a novel Roseomonas species isolated from Sea whip Gorgonian.</title>
        <authorList>
            <person name="Li F."/>
            <person name="Pan X."/>
            <person name="Huang S."/>
            <person name="Li Z."/>
            <person name="Meng B."/>
        </authorList>
    </citation>
    <scope>NUCLEOTIDE SEQUENCE [LARGE SCALE GENOMIC DNA]</scope>
    <source>
        <strain evidence="5 6">M0104</strain>
    </source>
</reference>
<keyword evidence="1" id="KW-0813">Transport</keyword>
<evidence type="ECO:0000259" key="4">
    <source>
        <dbReference type="PROSITE" id="PS50893"/>
    </source>
</evidence>
<evidence type="ECO:0000313" key="6">
    <source>
        <dbReference type="Proteomes" id="UP000460715"/>
    </source>
</evidence>
<dbReference type="EMBL" id="SNVJ01000009">
    <property type="protein sequence ID" value="MXP64089.1"/>
    <property type="molecule type" value="Genomic_DNA"/>
</dbReference>
<evidence type="ECO:0000256" key="3">
    <source>
        <dbReference type="ARBA" id="ARBA00022840"/>
    </source>
</evidence>
<dbReference type="PROSITE" id="PS50893">
    <property type="entry name" value="ABC_TRANSPORTER_2"/>
    <property type="match status" value="1"/>
</dbReference>
<dbReference type="GO" id="GO:0015697">
    <property type="term" value="P:quaternary ammonium group transport"/>
    <property type="evidence" value="ECO:0007669"/>
    <property type="project" value="UniProtKB-ARBA"/>
</dbReference>
<dbReference type="InterPro" id="IPR050093">
    <property type="entry name" value="ABC_SmlMolc_Importer"/>
</dbReference>
<dbReference type="GO" id="GO:0043190">
    <property type="term" value="C:ATP-binding cassette (ABC) transporter complex"/>
    <property type="evidence" value="ECO:0007669"/>
    <property type="project" value="InterPro"/>
</dbReference>
<protein>
    <submittedName>
        <fullName evidence="5">ABC transporter ATP-binding protein</fullName>
    </submittedName>
</protein>
<dbReference type="Gene3D" id="3.40.50.300">
    <property type="entry name" value="P-loop containing nucleotide triphosphate hydrolases"/>
    <property type="match status" value="1"/>
</dbReference>
<dbReference type="OrthoDB" id="9802264at2"/>
<dbReference type="GO" id="GO:0022857">
    <property type="term" value="F:transmembrane transporter activity"/>
    <property type="evidence" value="ECO:0007669"/>
    <property type="project" value="InterPro"/>
</dbReference>
<evidence type="ECO:0000256" key="2">
    <source>
        <dbReference type="ARBA" id="ARBA00022741"/>
    </source>
</evidence>
<keyword evidence="2" id="KW-0547">Nucleotide-binding</keyword>
<dbReference type="PANTHER" id="PTHR42781:SF4">
    <property type="entry name" value="SPERMIDINE_PUTRESCINE IMPORT ATP-BINDING PROTEIN POTA"/>
    <property type="match status" value="1"/>
</dbReference>
<dbReference type="InterPro" id="IPR027417">
    <property type="entry name" value="P-loop_NTPase"/>
</dbReference>
<dbReference type="SUPFAM" id="SSF52540">
    <property type="entry name" value="P-loop containing nucleoside triphosphate hydrolases"/>
    <property type="match status" value="1"/>
</dbReference>
<dbReference type="SMART" id="SM00382">
    <property type="entry name" value="AAA"/>
    <property type="match status" value="1"/>
</dbReference>
<dbReference type="InterPro" id="IPR003593">
    <property type="entry name" value="AAA+_ATPase"/>
</dbReference>
<comment type="caution">
    <text evidence="5">The sequence shown here is derived from an EMBL/GenBank/DDBJ whole genome shotgun (WGS) entry which is preliminary data.</text>
</comment>
<gene>
    <name evidence="5" type="ORF">E0493_12115</name>
</gene>
<dbReference type="AlphaFoldDB" id="A0A845BL09"/>
<dbReference type="InterPro" id="IPR017871">
    <property type="entry name" value="ABC_transporter-like_CS"/>
</dbReference>
<dbReference type="InterPro" id="IPR003439">
    <property type="entry name" value="ABC_transporter-like_ATP-bd"/>
</dbReference>
<dbReference type="FunFam" id="3.40.50.300:FF:000425">
    <property type="entry name" value="Probable ABC transporter, ATP-binding subunit"/>
    <property type="match status" value="1"/>
</dbReference>
<dbReference type="GO" id="GO:0005524">
    <property type="term" value="F:ATP binding"/>
    <property type="evidence" value="ECO:0007669"/>
    <property type="project" value="UniProtKB-KW"/>
</dbReference>
<dbReference type="GO" id="GO:0016887">
    <property type="term" value="F:ATP hydrolysis activity"/>
    <property type="evidence" value="ECO:0007669"/>
    <property type="project" value="InterPro"/>
</dbReference>
<evidence type="ECO:0000313" key="5">
    <source>
        <dbReference type="EMBL" id="MXP64089.1"/>
    </source>
</evidence>
<dbReference type="Pfam" id="PF08402">
    <property type="entry name" value="TOBE_2"/>
    <property type="match status" value="1"/>
</dbReference>
<dbReference type="PANTHER" id="PTHR42781">
    <property type="entry name" value="SPERMIDINE/PUTRESCINE IMPORT ATP-BINDING PROTEIN POTA"/>
    <property type="match status" value="1"/>
</dbReference>
<dbReference type="Pfam" id="PF00005">
    <property type="entry name" value="ABC_tran"/>
    <property type="match status" value="1"/>
</dbReference>
<keyword evidence="6" id="KW-1185">Reference proteome</keyword>
<sequence length="368" mass="39707">MADLLIEGLTKRFGGVTAVDNVSLHVADGEFVTLLGPSGCGKSTTLAAVAGLDRADGGRIQVGDTVYFDAARGLYRPPEARSCGLVFQSYALWPHMTVADNVAFPLTLRKVPGPERKRRIEEVLALVEMERYAARYPHELSGGQQQRVALARTLVYHPAILLLDEPLSNLDAKLRDRARAWLGELRTRLRLTTIYVTHDQIEALALSDRIVVMNGGRIAQVGAPQEIYDHPADPFVADFIGTTNFLPARVLTGAPEGGKAVLELADGQRLEVRAERPATAGSRVTLAYRPEQMRIAAEGATGATDGGAVLRTRITSRAYVGGLWQVGLDLAGAPLRLETRQPPRGEELHLWLPQAGGILFRGGADAAA</sequence>